<evidence type="ECO:0000313" key="5">
    <source>
        <dbReference type="Proteomes" id="UP000784294"/>
    </source>
</evidence>
<dbReference type="AlphaFoldDB" id="A0A3S5ALR7"/>
<dbReference type="EMBL" id="CAAALY010043206">
    <property type="protein sequence ID" value="VEL19774.1"/>
    <property type="molecule type" value="Genomic_DNA"/>
</dbReference>
<keyword evidence="1" id="KW-0862">Zinc</keyword>
<reference evidence="4" key="1">
    <citation type="submission" date="2018-11" db="EMBL/GenBank/DDBJ databases">
        <authorList>
            <consortium name="Pathogen Informatics"/>
        </authorList>
    </citation>
    <scope>NUCLEOTIDE SEQUENCE</scope>
</reference>
<keyword evidence="1" id="KW-0863">Zinc-finger</keyword>
<feature type="domain" description="C2H2-type" evidence="3">
    <location>
        <begin position="55"/>
        <end position="85"/>
    </location>
</feature>
<dbReference type="Proteomes" id="UP000784294">
    <property type="component" value="Unassembled WGS sequence"/>
</dbReference>
<sequence>DPGLSRESIFSHPSGNDNLIPPNISRTIAYKLPDASLPRSNSISFQARQQHRFKFICPYENCGRRYLAETGLSRHLLKYHNAAEDFLSSLSVTANVVRSSCSHGNSSSNMNTNTSTSINPNISRPEALVSLTDRLSIGTSISTHPVAPSLAPPCPLLSHAHIQSQPGPEAIDLTREVADSRLISRLVGKIGTDGLANSCSLDNQPLSRPLTHHRPEQMLFPAPSEASTNPIQIKSVLRASLQPLNVPNLNRYPEKSPFPSLMNDRVLPVSKSRVSFAK</sequence>
<proteinExistence type="predicted"/>
<evidence type="ECO:0000256" key="1">
    <source>
        <dbReference type="PROSITE-ProRule" id="PRU00042"/>
    </source>
</evidence>
<keyword evidence="5" id="KW-1185">Reference proteome</keyword>
<comment type="caution">
    <text evidence="4">The sequence shown here is derived from an EMBL/GenBank/DDBJ whole genome shotgun (WGS) entry which is preliminary data.</text>
</comment>
<evidence type="ECO:0000256" key="2">
    <source>
        <dbReference type="SAM" id="MobiDB-lite"/>
    </source>
</evidence>
<feature type="region of interest" description="Disordered" evidence="2">
    <location>
        <begin position="102"/>
        <end position="121"/>
    </location>
</feature>
<dbReference type="InterPro" id="IPR013087">
    <property type="entry name" value="Znf_C2H2_type"/>
</dbReference>
<organism evidence="4 5">
    <name type="scientific">Protopolystoma xenopodis</name>
    <dbReference type="NCBI Taxonomy" id="117903"/>
    <lineage>
        <taxon>Eukaryota</taxon>
        <taxon>Metazoa</taxon>
        <taxon>Spiralia</taxon>
        <taxon>Lophotrochozoa</taxon>
        <taxon>Platyhelminthes</taxon>
        <taxon>Monogenea</taxon>
        <taxon>Polyopisthocotylea</taxon>
        <taxon>Polystomatidea</taxon>
        <taxon>Polystomatidae</taxon>
        <taxon>Protopolystoma</taxon>
    </lineage>
</organism>
<gene>
    <name evidence="4" type="ORF">PXEA_LOCUS13214</name>
</gene>
<protein>
    <recommendedName>
        <fullName evidence="3">C2H2-type domain-containing protein</fullName>
    </recommendedName>
</protein>
<dbReference type="OrthoDB" id="6270588at2759"/>
<keyword evidence="1" id="KW-0479">Metal-binding</keyword>
<accession>A0A3S5ALR7</accession>
<name>A0A3S5ALR7_9PLAT</name>
<evidence type="ECO:0000313" key="4">
    <source>
        <dbReference type="EMBL" id="VEL19774.1"/>
    </source>
</evidence>
<dbReference type="PROSITE" id="PS00028">
    <property type="entry name" value="ZINC_FINGER_C2H2_1"/>
    <property type="match status" value="1"/>
</dbReference>
<feature type="non-terminal residue" evidence="4">
    <location>
        <position position="1"/>
    </location>
</feature>
<dbReference type="PROSITE" id="PS50157">
    <property type="entry name" value="ZINC_FINGER_C2H2_2"/>
    <property type="match status" value="1"/>
</dbReference>
<evidence type="ECO:0000259" key="3">
    <source>
        <dbReference type="PROSITE" id="PS50157"/>
    </source>
</evidence>
<dbReference type="GO" id="GO:0008270">
    <property type="term" value="F:zinc ion binding"/>
    <property type="evidence" value="ECO:0007669"/>
    <property type="project" value="UniProtKB-KW"/>
</dbReference>